<sequence>MVLRDWEQHLKDYDLDYLAIALIKFKNKIDSRLIVEEPINNSTPFQNHKRSRDEVLNLDKPLKKQKTTPLELNLNIDSINDIEPPLNIIEVENWLSDASLITNKLNETIPEIGSIKNKKNTEHTSDKIVKQGVSNKTHPLNTKHLLKKSKNLSNSNKNGFLSDKKFISLKTSSKSKSLAQKNKHIDDKQLNKNLNTSSKTLKKTTKDSNGLIKIIRTENPLNKLPGGKKYLPILSQLKIDLTALELYEFKPILEFQIDDVLDCFKTFMESEYINELTMGVLKILMYQLIQKCINSNEDNILNKIVDCCSKIILYFAKPKYEHTEIVNIKYKIVENIIIKLSSIENSKFWLIVHECLLNKLAEFCKILIQISISDEELISKKQYSYIEKYLLQRSQIQVGNKTGSIKNSIKDGSHSLKSLKFVIKFFCYLLKIQKMKDIEKYNSLNIEKLSSIQSFIQSCLIIINDISILKIFKKIKLDWNHQYWNLE</sequence>
<protein>
    <submittedName>
        <fullName evidence="1">Uncharacterized protein</fullName>
    </submittedName>
</protein>
<dbReference type="HOGENOM" id="CLU_560440_0_0_1"/>
<proteinExistence type="predicted"/>
<dbReference type="InParanoid" id="K0K711"/>
<organism evidence="1 2">
    <name type="scientific">Wickerhamomyces ciferrii (strain ATCC 14091 / BCRC 22168 / CBS 111 / JCM 3599 / NBRC 0793 / NRRL Y-1031 F-60-10)</name>
    <name type="common">Yeast</name>
    <name type="synonym">Pichia ciferrii</name>
    <dbReference type="NCBI Taxonomy" id="1206466"/>
    <lineage>
        <taxon>Eukaryota</taxon>
        <taxon>Fungi</taxon>
        <taxon>Dikarya</taxon>
        <taxon>Ascomycota</taxon>
        <taxon>Saccharomycotina</taxon>
        <taxon>Saccharomycetes</taxon>
        <taxon>Phaffomycetales</taxon>
        <taxon>Wickerhamomycetaceae</taxon>
        <taxon>Wickerhamomyces</taxon>
    </lineage>
</organism>
<accession>K0K711</accession>
<dbReference type="EMBL" id="CAIF01000003">
    <property type="protein sequence ID" value="CCH40665.1"/>
    <property type="molecule type" value="Genomic_DNA"/>
</dbReference>
<dbReference type="Proteomes" id="UP000009328">
    <property type="component" value="Unassembled WGS sequence"/>
</dbReference>
<name>K0K711_WICCF</name>
<reference evidence="1 2" key="1">
    <citation type="journal article" date="2012" name="Eukaryot. Cell">
        <title>Draft genome sequence of Wickerhamomyces ciferrii NRRL Y-1031 F-60-10.</title>
        <authorList>
            <person name="Schneider J."/>
            <person name="Andrea H."/>
            <person name="Blom J."/>
            <person name="Jaenicke S."/>
            <person name="Ruckert C."/>
            <person name="Schorsch C."/>
            <person name="Szczepanowski R."/>
            <person name="Farwick M."/>
            <person name="Goesmann A."/>
            <person name="Puhler A."/>
            <person name="Schaffer S."/>
            <person name="Tauch A."/>
            <person name="Kohler T."/>
            <person name="Brinkrolf K."/>
        </authorList>
    </citation>
    <scope>NUCLEOTIDE SEQUENCE [LARGE SCALE GENOMIC DNA]</scope>
    <source>
        <strain evidence="2">ATCC 14091 / BCRC 22168 / CBS 111 / JCM 3599 / NBRC 0793 / NRRL Y-1031 F-60-10</strain>
    </source>
</reference>
<gene>
    <name evidence="1" type="ORF">BN7_199</name>
</gene>
<keyword evidence="2" id="KW-1185">Reference proteome</keyword>
<comment type="caution">
    <text evidence="1">The sequence shown here is derived from an EMBL/GenBank/DDBJ whole genome shotgun (WGS) entry which is preliminary data.</text>
</comment>
<evidence type="ECO:0000313" key="1">
    <source>
        <dbReference type="EMBL" id="CCH40665.1"/>
    </source>
</evidence>
<evidence type="ECO:0000313" key="2">
    <source>
        <dbReference type="Proteomes" id="UP000009328"/>
    </source>
</evidence>
<dbReference type="AlphaFoldDB" id="K0K711"/>